<feature type="signal peptide" evidence="1">
    <location>
        <begin position="1"/>
        <end position="24"/>
    </location>
</feature>
<dbReference type="RefSeq" id="WP_138647950.1">
    <property type="nucleotide sequence ID" value="NZ_VCKW01000157.1"/>
</dbReference>
<dbReference type="AlphaFoldDB" id="A0A5C4J654"/>
<evidence type="ECO:0000313" key="3">
    <source>
        <dbReference type="Proteomes" id="UP000309174"/>
    </source>
</evidence>
<sequence length="121" mass="12913">MNPYRTGAGMVATVALLAVVPASAAIADSPARLRADRVTVGDWARPLHVRVDPGAPGIPPGRILGSIMPPAEASALCHITDGAQMTAWGRTRSDWVKIRYGWEGHAWLWGGGLNPYSLREC</sequence>
<keyword evidence="3" id="KW-1185">Reference proteome</keyword>
<name>A0A5C4J654_9ACTN</name>
<dbReference type="EMBL" id="VCKW01000157">
    <property type="protein sequence ID" value="TMQ92812.1"/>
    <property type="molecule type" value="Genomic_DNA"/>
</dbReference>
<organism evidence="2 3">
    <name type="scientific">Actinomadura soli</name>
    <dbReference type="NCBI Taxonomy" id="2508997"/>
    <lineage>
        <taxon>Bacteria</taxon>
        <taxon>Bacillati</taxon>
        <taxon>Actinomycetota</taxon>
        <taxon>Actinomycetes</taxon>
        <taxon>Streptosporangiales</taxon>
        <taxon>Thermomonosporaceae</taxon>
        <taxon>Actinomadura</taxon>
    </lineage>
</organism>
<comment type="caution">
    <text evidence="2">The sequence shown here is derived from an EMBL/GenBank/DDBJ whole genome shotgun (WGS) entry which is preliminary data.</text>
</comment>
<accession>A0A5C4J654</accession>
<feature type="chain" id="PRO_5022908721" description="SH3 domain-containing protein" evidence="1">
    <location>
        <begin position="25"/>
        <end position="121"/>
    </location>
</feature>
<protein>
    <recommendedName>
        <fullName evidence="4">SH3 domain-containing protein</fullName>
    </recommendedName>
</protein>
<dbReference type="OrthoDB" id="5211971at2"/>
<evidence type="ECO:0008006" key="4">
    <source>
        <dbReference type="Google" id="ProtNLM"/>
    </source>
</evidence>
<dbReference type="Proteomes" id="UP000309174">
    <property type="component" value="Unassembled WGS sequence"/>
</dbReference>
<keyword evidence="1" id="KW-0732">Signal</keyword>
<proteinExistence type="predicted"/>
<gene>
    <name evidence="2" type="ORF">ETD83_26645</name>
</gene>
<reference evidence="2 3" key="1">
    <citation type="submission" date="2019-05" db="EMBL/GenBank/DDBJ databases">
        <title>Draft genome sequence of Actinomadura sp. 14C53.</title>
        <authorList>
            <person name="Saricaoglu S."/>
            <person name="Isik K."/>
        </authorList>
    </citation>
    <scope>NUCLEOTIDE SEQUENCE [LARGE SCALE GENOMIC DNA]</scope>
    <source>
        <strain evidence="2 3">14C53</strain>
    </source>
</reference>
<evidence type="ECO:0000313" key="2">
    <source>
        <dbReference type="EMBL" id="TMQ92812.1"/>
    </source>
</evidence>
<evidence type="ECO:0000256" key="1">
    <source>
        <dbReference type="SAM" id="SignalP"/>
    </source>
</evidence>